<keyword evidence="2" id="KW-1185">Reference proteome</keyword>
<protein>
    <submittedName>
        <fullName evidence="1">Uncharacterized protein</fullName>
    </submittedName>
</protein>
<reference evidence="1 2" key="1">
    <citation type="submission" date="2019-12" db="EMBL/GenBank/DDBJ databases">
        <title>Snethiella sp. nov. sp. isolated from sea sand.</title>
        <authorList>
            <person name="Kim J."/>
            <person name="Jeong S.E."/>
            <person name="Jung H.S."/>
            <person name="Jeon C.O."/>
        </authorList>
    </citation>
    <scope>NUCLEOTIDE SEQUENCE [LARGE SCALE GENOMIC DNA]</scope>
    <source>
        <strain evidence="1 2">DP05</strain>
    </source>
</reference>
<comment type="caution">
    <text evidence="1">The sequence shown here is derived from an EMBL/GenBank/DDBJ whole genome shotgun (WGS) entry which is preliminary data.</text>
</comment>
<gene>
    <name evidence="1" type="ORF">GQE98_12630</name>
</gene>
<name>A0A6L8W8L6_9PROT</name>
<dbReference type="AlphaFoldDB" id="A0A6L8W8L6"/>
<proteinExistence type="predicted"/>
<evidence type="ECO:0000313" key="1">
    <source>
        <dbReference type="EMBL" id="MZR31478.1"/>
    </source>
</evidence>
<accession>A0A6L8W8L6</accession>
<sequence>MLTRFRAGLVIYVPEGDVSDSTRFPERFDGVFAALMASGCICF</sequence>
<evidence type="ECO:0000313" key="2">
    <source>
        <dbReference type="Proteomes" id="UP000476030"/>
    </source>
</evidence>
<organism evidence="1 2">
    <name type="scientific">Sneathiella litorea</name>
    <dbReference type="NCBI Taxonomy" id="2606216"/>
    <lineage>
        <taxon>Bacteria</taxon>
        <taxon>Pseudomonadati</taxon>
        <taxon>Pseudomonadota</taxon>
        <taxon>Alphaproteobacteria</taxon>
        <taxon>Sneathiellales</taxon>
        <taxon>Sneathiellaceae</taxon>
        <taxon>Sneathiella</taxon>
    </lineage>
</organism>
<dbReference type="EMBL" id="WTUW01000002">
    <property type="protein sequence ID" value="MZR31478.1"/>
    <property type="molecule type" value="Genomic_DNA"/>
</dbReference>
<dbReference type="Proteomes" id="UP000476030">
    <property type="component" value="Unassembled WGS sequence"/>
</dbReference>